<dbReference type="EMBL" id="FLQY01000399">
    <property type="protein sequence ID" value="SBT11198.1"/>
    <property type="molecule type" value="Genomic_DNA"/>
</dbReference>
<dbReference type="CDD" id="cd07989">
    <property type="entry name" value="LPLAT_AGPAT-like"/>
    <property type="match status" value="1"/>
</dbReference>
<dbReference type="SUPFAM" id="SSF69593">
    <property type="entry name" value="Glycerol-3-phosphate (1)-acyltransferase"/>
    <property type="match status" value="1"/>
</dbReference>
<dbReference type="InterPro" id="IPR002123">
    <property type="entry name" value="Plipid/glycerol_acylTrfase"/>
</dbReference>
<feature type="transmembrane region" description="Helical" evidence="4">
    <location>
        <begin position="9"/>
        <end position="31"/>
    </location>
</feature>
<evidence type="ECO:0000256" key="4">
    <source>
        <dbReference type="SAM" id="Phobius"/>
    </source>
</evidence>
<keyword evidence="2 6" id="KW-0808">Transferase</keyword>
<evidence type="ECO:0000259" key="5">
    <source>
        <dbReference type="SMART" id="SM00563"/>
    </source>
</evidence>
<keyword evidence="3 6" id="KW-0012">Acyltransferase</keyword>
<evidence type="ECO:0000256" key="3">
    <source>
        <dbReference type="ARBA" id="ARBA00023315"/>
    </source>
</evidence>
<dbReference type="SMART" id="SM00563">
    <property type="entry name" value="PlsC"/>
    <property type="match status" value="1"/>
</dbReference>
<evidence type="ECO:0000256" key="2">
    <source>
        <dbReference type="ARBA" id="ARBA00022679"/>
    </source>
</evidence>
<accession>A0A1A8Y487</accession>
<organism evidence="6 7">
    <name type="scientific">Candidatus Propionivibrio aalborgensis</name>
    <dbReference type="NCBI Taxonomy" id="1860101"/>
    <lineage>
        <taxon>Bacteria</taxon>
        <taxon>Pseudomonadati</taxon>
        <taxon>Pseudomonadota</taxon>
        <taxon>Betaproteobacteria</taxon>
        <taxon>Rhodocyclales</taxon>
        <taxon>Rhodocyclaceae</taxon>
        <taxon>Propionivibrio</taxon>
    </lineage>
</organism>
<keyword evidence="4" id="KW-1133">Transmembrane helix</keyword>
<gene>
    <name evidence="6" type="ORF">PROAA_930025</name>
</gene>
<keyword evidence="7" id="KW-1185">Reference proteome</keyword>
<evidence type="ECO:0000313" key="7">
    <source>
        <dbReference type="Proteomes" id="UP000199600"/>
    </source>
</evidence>
<evidence type="ECO:0000313" key="6">
    <source>
        <dbReference type="EMBL" id="SBT11198.1"/>
    </source>
</evidence>
<dbReference type="PANTHER" id="PTHR10434:SF40">
    <property type="entry name" value="1-ACYL-SN-GLYCEROL-3-PHOSPHATE ACYLTRANSFERASE"/>
    <property type="match status" value="1"/>
</dbReference>
<name>A0A1A8Y487_9RHOO</name>
<reference evidence="6 7" key="1">
    <citation type="submission" date="2016-06" db="EMBL/GenBank/DDBJ databases">
        <authorList>
            <person name="Kjaerup R.B."/>
            <person name="Dalgaard T.S."/>
            <person name="Juul-Madsen H.R."/>
        </authorList>
    </citation>
    <scope>NUCLEOTIDE SEQUENCE [LARGE SCALE GENOMIC DNA]</scope>
    <source>
        <strain evidence="6">2</strain>
    </source>
</reference>
<feature type="domain" description="Phospholipid/glycerol acyltransferase" evidence="5">
    <location>
        <begin position="72"/>
        <end position="186"/>
    </location>
</feature>
<dbReference type="PANTHER" id="PTHR10434">
    <property type="entry name" value="1-ACYL-SN-GLYCEROL-3-PHOSPHATE ACYLTRANSFERASE"/>
    <property type="match status" value="1"/>
</dbReference>
<keyword evidence="4" id="KW-0472">Membrane</keyword>
<dbReference type="Pfam" id="PF01553">
    <property type="entry name" value="Acyltransferase"/>
    <property type="match status" value="1"/>
</dbReference>
<comment type="pathway">
    <text evidence="1">Lipid metabolism.</text>
</comment>
<keyword evidence="4" id="KW-0812">Transmembrane</keyword>
<dbReference type="AlphaFoldDB" id="A0A1A8Y487"/>
<protein>
    <submittedName>
        <fullName evidence="6">Phospholipid/glycerol acyltransferase</fullName>
    </submittedName>
</protein>
<evidence type="ECO:0000256" key="1">
    <source>
        <dbReference type="ARBA" id="ARBA00005189"/>
    </source>
</evidence>
<proteinExistence type="predicted"/>
<dbReference type="GO" id="GO:0006654">
    <property type="term" value="P:phosphatidic acid biosynthetic process"/>
    <property type="evidence" value="ECO:0007669"/>
    <property type="project" value="TreeGrafter"/>
</dbReference>
<dbReference type="Proteomes" id="UP000199600">
    <property type="component" value="Unassembled WGS sequence"/>
</dbReference>
<dbReference type="GO" id="GO:0003841">
    <property type="term" value="F:1-acylglycerol-3-phosphate O-acyltransferase activity"/>
    <property type="evidence" value="ECO:0007669"/>
    <property type="project" value="TreeGrafter"/>
</dbReference>
<sequence>MIAFLRSTLFLLLAILITAPFGLLVTLAVVLPIACRFQLIALWRAGFMALCRYVLGLRYQVIGKENIPATPSVILSKHQSAWETVGLQAIFPPLVFVLKKSLLMIPFLGWAFAAVKMISIDRSAGTDALRQVIDQGRDRLKAGYWVVIFPEGTRIAPGAKRRFKPGGAHLAVSAGAPAVPVAHNAGEFWARNAFVKHPGLITVSIGPAIDPAGKTAAEITTLAEQWIEGEMRRLSPHRYPDTACAVAG</sequence>